<evidence type="ECO:0008006" key="2">
    <source>
        <dbReference type="Google" id="ProtNLM"/>
    </source>
</evidence>
<organism evidence="1">
    <name type="scientific">marine sediment metagenome</name>
    <dbReference type="NCBI Taxonomy" id="412755"/>
    <lineage>
        <taxon>unclassified sequences</taxon>
        <taxon>metagenomes</taxon>
        <taxon>ecological metagenomes</taxon>
    </lineage>
</organism>
<sequence length="106" mass="10725">SYTLLVDDDADFSSPVVSVSGYPATSYAVLGALALGTTYYWKVTASNASGSTEATGGSFTFVTIAELPPPLDYLGGGCAPGATDRVALGSALCALVLVLASRLRRG</sequence>
<reference evidence="1" key="1">
    <citation type="journal article" date="2014" name="Front. Microbiol.">
        <title>High frequency of phylogenetically diverse reductive dehalogenase-homologous genes in deep subseafloor sedimentary metagenomes.</title>
        <authorList>
            <person name="Kawai M."/>
            <person name="Futagami T."/>
            <person name="Toyoda A."/>
            <person name="Takaki Y."/>
            <person name="Nishi S."/>
            <person name="Hori S."/>
            <person name="Arai W."/>
            <person name="Tsubouchi T."/>
            <person name="Morono Y."/>
            <person name="Uchiyama I."/>
            <person name="Ito T."/>
            <person name="Fujiyama A."/>
            <person name="Inagaki F."/>
            <person name="Takami H."/>
        </authorList>
    </citation>
    <scope>NUCLEOTIDE SEQUENCE</scope>
    <source>
        <strain evidence="1">Expedition CK06-06</strain>
    </source>
</reference>
<feature type="non-terminal residue" evidence="1">
    <location>
        <position position="1"/>
    </location>
</feature>
<evidence type="ECO:0000313" key="1">
    <source>
        <dbReference type="EMBL" id="GAG38152.1"/>
    </source>
</evidence>
<dbReference type="AlphaFoldDB" id="X0XS35"/>
<dbReference type="EMBL" id="BARS01049917">
    <property type="protein sequence ID" value="GAG38152.1"/>
    <property type="molecule type" value="Genomic_DNA"/>
</dbReference>
<dbReference type="InterPro" id="IPR013783">
    <property type="entry name" value="Ig-like_fold"/>
</dbReference>
<protein>
    <recommendedName>
        <fullName evidence="2">Fibronectin type-III domain-containing protein</fullName>
    </recommendedName>
</protein>
<proteinExistence type="predicted"/>
<accession>X0XS35</accession>
<name>X0XS35_9ZZZZ</name>
<gene>
    <name evidence="1" type="ORF">S01H1_74597</name>
</gene>
<dbReference type="Gene3D" id="2.60.40.10">
    <property type="entry name" value="Immunoglobulins"/>
    <property type="match status" value="1"/>
</dbReference>
<comment type="caution">
    <text evidence="1">The sequence shown here is derived from an EMBL/GenBank/DDBJ whole genome shotgun (WGS) entry which is preliminary data.</text>
</comment>